<name>A0ABW3L1K1_9BACI</name>
<dbReference type="EMBL" id="JBHTKL010000005">
    <property type="protein sequence ID" value="MFD1019384.1"/>
    <property type="molecule type" value="Genomic_DNA"/>
</dbReference>
<organism evidence="5 6">
    <name type="scientific">Thalassobacillus hwangdonensis</name>
    <dbReference type="NCBI Taxonomy" id="546108"/>
    <lineage>
        <taxon>Bacteria</taxon>
        <taxon>Bacillati</taxon>
        <taxon>Bacillota</taxon>
        <taxon>Bacilli</taxon>
        <taxon>Bacillales</taxon>
        <taxon>Bacillaceae</taxon>
        <taxon>Thalassobacillus</taxon>
    </lineage>
</organism>
<evidence type="ECO:0000259" key="4">
    <source>
        <dbReference type="PROSITE" id="PS50949"/>
    </source>
</evidence>
<dbReference type="InterPro" id="IPR036388">
    <property type="entry name" value="WH-like_DNA-bd_sf"/>
</dbReference>
<gene>
    <name evidence="5" type="ORF">ACFQ2J_09395</name>
</gene>
<proteinExistence type="predicted"/>
<keyword evidence="6" id="KW-1185">Reference proteome</keyword>
<dbReference type="RefSeq" id="WP_386062447.1">
    <property type="nucleotide sequence ID" value="NZ_JBHTKL010000005.1"/>
</dbReference>
<feature type="domain" description="HTH gntR-type" evidence="4">
    <location>
        <begin position="9"/>
        <end position="77"/>
    </location>
</feature>
<evidence type="ECO:0000256" key="2">
    <source>
        <dbReference type="ARBA" id="ARBA00023125"/>
    </source>
</evidence>
<dbReference type="InterPro" id="IPR000524">
    <property type="entry name" value="Tscrpt_reg_HTH_GntR"/>
</dbReference>
<dbReference type="PANTHER" id="PTHR38445:SF10">
    <property type="entry name" value="GNTR-FAMILY TRANSCRIPTIONAL REGULATOR"/>
    <property type="match status" value="1"/>
</dbReference>
<dbReference type="Gene3D" id="1.10.10.10">
    <property type="entry name" value="Winged helix-like DNA-binding domain superfamily/Winged helix DNA-binding domain"/>
    <property type="match status" value="1"/>
</dbReference>
<keyword evidence="2" id="KW-0238">DNA-binding</keyword>
<dbReference type="PANTHER" id="PTHR38445">
    <property type="entry name" value="HTH-TYPE TRANSCRIPTIONAL REPRESSOR YTRA"/>
    <property type="match status" value="1"/>
</dbReference>
<dbReference type="CDD" id="cd07377">
    <property type="entry name" value="WHTH_GntR"/>
    <property type="match status" value="1"/>
</dbReference>
<dbReference type="Proteomes" id="UP001596990">
    <property type="component" value="Unassembled WGS sequence"/>
</dbReference>
<dbReference type="SUPFAM" id="SSF46785">
    <property type="entry name" value="Winged helix' DNA-binding domain"/>
    <property type="match status" value="1"/>
</dbReference>
<dbReference type="PROSITE" id="PS50949">
    <property type="entry name" value="HTH_GNTR"/>
    <property type="match status" value="1"/>
</dbReference>
<keyword evidence="1" id="KW-0805">Transcription regulation</keyword>
<keyword evidence="3" id="KW-0804">Transcription</keyword>
<comment type="caution">
    <text evidence="5">The sequence shown here is derived from an EMBL/GenBank/DDBJ whole genome shotgun (WGS) entry which is preliminary data.</text>
</comment>
<evidence type="ECO:0000313" key="6">
    <source>
        <dbReference type="Proteomes" id="UP001596990"/>
    </source>
</evidence>
<evidence type="ECO:0000256" key="3">
    <source>
        <dbReference type="ARBA" id="ARBA00023163"/>
    </source>
</evidence>
<dbReference type="SMART" id="SM00345">
    <property type="entry name" value="HTH_GNTR"/>
    <property type="match status" value="1"/>
</dbReference>
<sequence>MDRELNDDKPIFQQIAEKIETSILEGSINEGDRVPSTNEFAKYYQINPATAGKGINQLVEQEIIYKKRGIGMFVSDGAKKIILSKRKHDFYENYVIPMRQEAEKLGMSTEELINLINKGEA</sequence>
<protein>
    <submittedName>
        <fullName evidence="5">GntR family transcriptional regulator</fullName>
    </submittedName>
</protein>
<dbReference type="InterPro" id="IPR036390">
    <property type="entry name" value="WH_DNA-bd_sf"/>
</dbReference>
<evidence type="ECO:0000313" key="5">
    <source>
        <dbReference type="EMBL" id="MFD1019384.1"/>
    </source>
</evidence>
<reference evidence="6" key="1">
    <citation type="journal article" date="2019" name="Int. J. Syst. Evol. Microbiol.">
        <title>The Global Catalogue of Microorganisms (GCM) 10K type strain sequencing project: providing services to taxonomists for standard genome sequencing and annotation.</title>
        <authorList>
            <consortium name="The Broad Institute Genomics Platform"/>
            <consortium name="The Broad Institute Genome Sequencing Center for Infectious Disease"/>
            <person name="Wu L."/>
            <person name="Ma J."/>
        </authorList>
    </citation>
    <scope>NUCLEOTIDE SEQUENCE [LARGE SCALE GENOMIC DNA]</scope>
    <source>
        <strain evidence="6">CCUG 56607</strain>
    </source>
</reference>
<evidence type="ECO:0000256" key="1">
    <source>
        <dbReference type="ARBA" id="ARBA00023015"/>
    </source>
</evidence>
<accession>A0ABW3L1K1</accession>
<dbReference type="Pfam" id="PF00392">
    <property type="entry name" value="GntR"/>
    <property type="match status" value="1"/>
</dbReference>